<gene>
    <name evidence="2" type="ORF">NEZAVI_LOCUS324</name>
</gene>
<evidence type="ECO:0000256" key="1">
    <source>
        <dbReference type="SAM" id="Phobius"/>
    </source>
</evidence>
<accession>A0A9P0GZ37</accession>
<sequence length="83" mass="9068">MRRYGKHTWLAINNATCNVPGGHSYLTDWYDYRPGADAAEHVRHLGGAADTEQAPGAAAAAPGVQAPVAGFHCFIFFLLFFFR</sequence>
<evidence type="ECO:0000313" key="2">
    <source>
        <dbReference type="EMBL" id="CAH1388786.1"/>
    </source>
</evidence>
<proteinExistence type="predicted"/>
<keyword evidence="1" id="KW-0812">Transmembrane</keyword>
<name>A0A9P0GZ37_NEZVI</name>
<dbReference type="AlphaFoldDB" id="A0A9P0GZ37"/>
<reference evidence="2" key="1">
    <citation type="submission" date="2022-01" db="EMBL/GenBank/DDBJ databases">
        <authorList>
            <person name="King R."/>
        </authorList>
    </citation>
    <scope>NUCLEOTIDE SEQUENCE</scope>
</reference>
<keyword evidence="1" id="KW-0472">Membrane</keyword>
<protein>
    <submittedName>
        <fullName evidence="2">Uncharacterized protein</fullName>
    </submittedName>
</protein>
<dbReference type="Proteomes" id="UP001152798">
    <property type="component" value="Chromosome 1"/>
</dbReference>
<keyword evidence="1" id="KW-1133">Transmembrane helix</keyword>
<keyword evidence="3" id="KW-1185">Reference proteome</keyword>
<organism evidence="2 3">
    <name type="scientific">Nezara viridula</name>
    <name type="common">Southern green stink bug</name>
    <name type="synonym">Cimex viridulus</name>
    <dbReference type="NCBI Taxonomy" id="85310"/>
    <lineage>
        <taxon>Eukaryota</taxon>
        <taxon>Metazoa</taxon>
        <taxon>Ecdysozoa</taxon>
        <taxon>Arthropoda</taxon>
        <taxon>Hexapoda</taxon>
        <taxon>Insecta</taxon>
        <taxon>Pterygota</taxon>
        <taxon>Neoptera</taxon>
        <taxon>Paraneoptera</taxon>
        <taxon>Hemiptera</taxon>
        <taxon>Heteroptera</taxon>
        <taxon>Panheteroptera</taxon>
        <taxon>Pentatomomorpha</taxon>
        <taxon>Pentatomoidea</taxon>
        <taxon>Pentatomidae</taxon>
        <taxon>Pentatominae</taxon>
        <taxon>Nezara</taxon>
    </lineage>
</organism>
<dbReference type="EMBL" id="OV725077">
    <property type="protein sequence ID" value="CAH1388786.1"/>
    <property type="molecule type" value="Genomic_DNA"/>
</dbReference>
<feature type="transmembrane region" description="Helical" evidence="1">
    <location>
        <begin position="64"/>
        <end position="82"/>
    </location>
</feature>
<evidence type="ECO:0000313" key="3">
    <source>
        <dbReference type="Proteomes" id="UP001152798"/>
    </source>
</evidence>